<keyword evidence="2" id="KW-0418">Kinase</keyword>
<evidence type="ECO:0000256" key="3">
    <source>
        <dbReference type="ARBA" id="ARBA00022679"/>
    </source>
</evidence>
<evidence type="ECO:0000256" key="4">
    <source>
        <dbReference type="ARBA" id="ARBA00022729"/>
    </source>
</evidence>
<evidence type="ECO:0000256" key="1">
    <source>
        <dbReference type="ARBA" id="ARBA00004479"/>
    </source>
</evidence>
<keyword evidence="3" id="KW-0808">Transferase</keyword>
<evidence type="ECO:0000256" key="7">
    <source>
        <dbReference type="SAM" id="SignalP"/>
    </source>
</evidence>
<keyword evidence="4 7" id="KW-0732">Signal</keyword>
<dbReference type="InterPro" id="IPR025287">
    <property type="entry name" value="WAK_GUB"/>
</dbReference>
<evidence type="ECO:0000259" key="8">
    <source>
        <dbReference type="Pfam" id="PF08488"/>
    </source>
</evidence>
<name>A0A834CWK4_JUGRE</name>
<organism evidence="10 11">
    <name type="scientific">Juglans regia</name>
    <name type="common">English walnut</name>
    <dbReference type="NCBI Taxonomy" id="51240"/>
    <lineage>
        <taxon>Eukaryota</taxon>
        <taxon>Viridiplantae</taxon>
        <taxon>Streptophyta</taxon>
        <taxon>Embryophyta</taxon>
        <taxon>Tracheophyta</taxon>
        <taxon>Spermatophyta</taxon>
        <taxon>Magnoliopsida</taxon>
        <taxon>eudicotyledons</taxon>
        <taxon>Gunneridae</taxon>
        <taxon>Pentapetalae</taxon>
        <taxon>rosids</taxon>
        <taxon>fabids</taxon>
        <taxon>Fagales</taxon>
        <taxon>Juglandaceae</taxon>
        <taxon>Juglans</taxon>
    </lineage>
</organism>
<keyword evidence="5" id="KW-1015">Disulfide bond</keyword>
<proteinExistence type="predicted"/>
<gene>
    <name evidence="10" type="ORF">F2P56_012067</name>
</gene>
<dbReference type="AlphaFoldDB" id="A0A834CWK4"/>
<evidence type="ECO:0000256" key="5">
    <source>
        <dbReference type="ARBA" id="ARBA00023157"/>
    </source>
</evidence>
<protein>
    <recommendedName>
        <fullName evidence="12">Wall-associated receptor kinase 2-like</fullName>
    </recommendedName>
</protein>
<dbReference type="GO" id="GO:0016020">
    <property type="term" value="C:membrane"/>
    <property type="evidence" value="ECO:0007669"/>
    <property type="project" value="UniProtKB-SubCell"/>
</dbReference>
<reference evidence="10" key="1">
    <citation type="submission" date="2015-10" db="EMBL/GenBank/DDBJ databases">
        <authorList>
            <person name="Martinez-Garcia P.J."/>
            <person name="Crepeau M.W."/>
            <person name="Puiu D."/>
            <person name="Gonzalez-Ibeas D."/>
            <person name="Whalen J."/>
            <person name="Stevens K."/>
            <person name="Paul R."/>
            <person name="Butterfield T."/>
            <person name="Britton M."/>
            <person name="Reagan R."/>
            <person name="Chakraborty S."/>
            <person name="Walawage S.L."/>
            <person name="Vasquez-Gross H.A."/>
            <person name="Cardeno C."/>
            <person name="Famula R."/>
            <person name="Pratt K."/>
            <person name="Kuruganti S."/>
            <person name="Aradhya M.K."/>
            <person name="Leslie C.A."/>
            <person name="Dandekar A.M."/>
            <person name="Salzberg S.L."/>
            <person name="Wegrzyn J.L."/>
            <person name="Langley C.H."/>
            <person name="Neale D.B."/>
        </authorList>
    </citation>
    <scope>NUCLEOTIDE SEQUENCE</scope>
    <source>
        <tissue evidence="10">Leaves</tissue>
    </source>
</reference>
<sequence length="293" mass="32087">MDLHGKLLQQLLLGVLILAAIAASIPNSICERMCGKVEIPYPFGTSEGCYLDKPFLITCNHTFSPPKPFLDVDLPVVDISVPNGELRVSNRVAHICKRGLHSEQNTDALLNLSSFRISRTRNKITAVGCDVYTSINVSDQGQKGFTTGCLSLCDQNLNVVNESCSGIGCCQTSIPKGTTRYILHVRSLYNDTLPGGKHQCGYGFIVDEQAYKFSSLDFANLKNRKTVPLVLDWAIGNKTCKDAQKNKGSYACKATHSYCYDSTNSPGYRCNCSKGYRGNPYLPDGQDDSCQGK</sequence>
<keyword evidence="6" id="KW-0325">Glycoprotein</keyword>
<feature type="domain" description="Wall-associated receptor kinase galacturonan-binding" evidence="9">
    <location>
        <begin position="30"/>
        <end position="89"/>
    </location>
</feature>
<evidence type="ECO:0000259" key="9">
    <source>
        <dbReference type="Pfam" id="PF13947"/>
    </source>
</evidence>
<dbReference type="EMBL" id="LIHL02000006">
    <property type="protein sequence ID" value="KAF5467855.1"/>
    <property type="molecule type" value="Genomic_DNA"/>
</dbReference>
<dbReference type="Pfam" id="PF08488">
    <property type="entry name" value="WAK"/>
    <property type="match status" value="1"/>
</dbReference>
<feature type="chain" id="PRO_5032419192" description="Wall-associated receptor kinase 2-like" evidence="7">
    <location>
        <begin position="23"/>
        <end position="293"/>
    </location>
</feature>
<evidence type="ECO:0000313" key="10">
    <source>
        <dbReference type="EMBL" id="KAF5467855.1"/>
    </source>
</evidence>
<reference evidence="10" key="2">
    <citation type="submission" date="2020-03" db="EMBL/GenBank/DDBJ databases">
        <title>Walnut 2.0.</title>
        <authorList>
            <person name="Marrano A."/>
            <person name="Britton M."/>
            <person name="Zimin A.V."/>
            <person name="Zaini P.A."/>
            <person name="Workman R."/>
            <person name="Puiu D."/>
            <person name="Bianco L."/>
            <person name="Allen B.J."/>
            <person name="Troggio M."/>
            <person name="Leslie C.A."/>
            <person name="Timp W."/>
            <person name="Dendekar A."/>
            <person name="Salzberg S.L."/>
            <person name="Neale D.B."/>
        </authorList>
    </citation>
    <scope>NUCLEOTIDE SEQUENCE</scope>
    <source>
        <tissue evidence="10">Leaves</tissue>
    </source>
</reference>
<dbReference type="GO" id="GO:0004674">
    <property type="term" value="F:protein serine/threonine kinase activity"/>
    <property type="evidence" value="ECO:0007669"/>
    <property type="project" value="UniProtKB-KW"/>
</dbReference>
<dbReference type="Pfam" id="PF13947">
    <property type="entry name" value="GUB_WAK_bind"/>
    <property type="match status" value="1"/>
</dbReference>
<evidence type="ECO:0000313" key="11">
    <source>
        <dbReference type="Proteomes" id="UP000619265"/>
    </source>
</evidence>
<keyword evidence="2" id="KW-0723">Serine/threonine-protein kinase</keyword>
<comment type="subcellular location">
    <subcellularLocation>
        <location evidence="1">Membrane</location>
        <topology evidence="1">Single-pass type I membrane protein</topology>
    </subcellularLocation>
</comment>
<feature type="domain" description="Wall-associated receptor kinase" evidence="8">
    <location>
        <begin position="161"/>
        <end position="236"/>
    </location>
</feature>
<evidence type="ECO:0008006" key="12">
    <source>
        <dbReference type="Google" id="ProtNLM"/>
    </source>
</evidence>
<dbReference type="InterPro" id="IPR013695">
    <property type="entry name" value="WAK"/>
</dbReference>
<evidence type="ECO:0000256" key="6">
    <source>
        <dbReference type="ARBA" id="ARBA00023180"/>
    </source>
</evidence>
<dbReference type="PANTHER" id="PTHR33491">
    <property type="entry name" value="OSJNBA0016N04.9 PROTEIN"/>
    <property type="match status" value="1"/>
</dbReference>
<feature type="signal peptide" evidence="7">
    <location>
        <begin position="1"/>
        <end position="22"/>
    </location>
</feature>
<comment type="caution">
    <text evidence="10">The sequence shown here is derived from an EMBL/GenBank/DDBJ whole genome shotgun (WGS) entry which is preliminary data.</text>
</comment>
<evidence type="ECO:0000256" key="2">
    <source>
        <dbReference type="ARBA" id="ARBA00022527"/>
    </source>
</evidence>
<dbReference type="GO" id="GO:0030247">
    <property type="term" value="F:polysaccharide binding"/>
    <property type="evidence" value="ECO:0007669"/>
    <property type="project" value="InterPro"/>
</dbReference>
<dbReference type="Proteomes" id="UP000619265">
    <property type="component" value="Unassembled WGS sequence"/>
</dbReference>
<accession>A0A834CWK4</accession>
<dbReference type="Gramene" id="Jr06_02880_p1">
    <property type="protein sequence ID" value="cds.Jr06_02880_p1"/>
    <property type="gene ID" value="Jr06_02880"/>
</dbReference>